<sequence length="545" mass="62113">MAEARIPTLGDQFNCPVCLDQLKDPVTTACGHSFCLVCINSCWDEERQSGFYRCPQCRHTFTRRPVLKKNVLFAEMVEKLKVTSIQTGSIGGAECDFCTGLKQKAAKSCLVCLASYCETHLQPHYVSPAFKSHKLVRASARLQDHVCSRHQKPLDVYCRTDQLCICFLCTMEEHSGHLTAPAEAERMEKQKELKETQRKSQQMIQQKEKELQKLRRAVESHKRSAQAALEDSKMVFSELIRLVERKRSEVTALIRAQEKEVVRRTEGILKRVEQEVSELRKRDAQLKELSLAEDHTQFLQSFRSLSAAPASIHTVTRTPHTTFMDVAQTVMELKKKLEEFCREETENVSRRVTQVQILEPITRKEFLDYSCQLTLDSNTANSVLRLSEGNRAASWDDLFQFYPDHPDRFDAWAQVLCRENVCGGGYWEVEWSGSDGVGVAVSYRGISRKIDYECVFGCNDQSWSLSCFPSGYSFWHDSQETTIPRVPCSSRIGIYVDHKAGTLSFYSISDSMTLIYRVQTTFTQPLYPGFWLGEGSKVTLGPFSG</sequence>
<dbReference type="CDD" id="cd16040">
    <property type="entry name" value="SPRY_PRY_SNTX"/>
    <property type="match status" value="1"/>
</dbReference>
<keyword evidence="1" id="KW-0399">Innate immunity</keyword>
<evidence type="ECO:0000259" key="8">
    <source>
        <dbReference type="PROSITE" id="PS50089"/>
    </source>
</evidence>
<dbReference type="InterPro" id="IPR006574">
    <property type="entry name" value="PRY"/>
</dbReference>
<evidence type="ECO:0000256" key="1">
    <source>
        <dbReference type="ARBA" id="ARBA00022588"/>
    </source>
</evidence>
<dbReference type="Pfam" id="PF13765">
    <property type="entry name" value="PRY"/>
    <property type="match status" value="1"/>
</dbReference>
<dbReference type="GO" id="GO:0005737">
    <property type="term" value="C:cytoplasm"/>
    <property type="evidence" value="ECO:0007669"/>
    <property type="project" value="UniProtKB-ARBA"/>
</dbReference>
<evidence type="ECO:0000256" key="6">
    <source>
        <dbReference type="PROSITE-ProRule" id="PRU00024"/>
    </source>
</evidence>
<dbReference type="PROSITE" id="PS50188">
    <property type="entry name" value="B302_SPRY"/>
    <property type="match status" value="1"/>
</dbReference>
<dbReference type="InterPro" id="IPR003877">
    <property type="entry name" value="SPRY_dom"/>
</dbReference>
<dbReference type="InterPro" id="IPR003879">
    <property type="entry name" value="Butyrophylin_SPRY"/>
</dbReference>
<dbReference type="PANTHER" id="PTHR25465:SF5">
    <property type="entry name" value="E3 UBIQUITIN_ISG15 LIGASE TRIM25-RELATED"/>
    <property type="match status" value="1"/>
</dbReference>
<evidence type="ECO:0000313" key="11">
    <source>
        <dbReference type="Ensembl" id="ENSPNAP00000009172.2"/>
    </source>
</evidence>
<dbReference type="InterPro" id="IPR001841">
    <property type="entry name" value="Znf_RING"/>
</dbReference>
<dbReference type="InterPro" id="IPR051051">
    <property type="entry name" value="E3_ubiq-ligase_TRIM/RNF"/>
</dbReference>
<dbReference type="Proteomes" id="UP001501920">
    <property type="component" value="Chromosome 22"/>
</dbReference>
<dbReference type="PROSITE" id="PS50119">
    <property type="entry name" value="ZF_BBOX"/>
    <property type="match status" value="1"/>
</dbReference>
<name>A0A3B4CB57_PYGNA</name>
<feature type="compositionally biased region" description="Basic and acidic residues" evidence="7">
    <location>
        <begin position="183"/>
        <end position="198"/>
    </location>
</feature>
<dbReference type="SMART" id="SM00336">
    <property type="entry name" value="BBOX"/>
    <property type="match status" value="1"/>
</dbReference>
<dbReference type="GO" id="GO:0045087">
    <property type="term" value="P:innate immune response"/>
    <property type="evidence" value="ECO:0007669"/>
    <property type="project" value="UniProtKB-KW"/>
</dbReference>
<dbReference type="Pfam" id="PF15227">
    <property type="entry name" value="zf-C3HC4_4"/>
    <property type="match status" value="1"/>
</dbReference>
<keyword evidence="3 6" id="KW-0863">Zinc-finger</keyword>
<dbReference type="SMART" id="SM00449">
    <property type="entry name" value="SPRY"/>
    <property type="match status" value="1"/>
</dbReference>
<dbReference type="SUPFAM" id="SSF57850">
    <property type="entry name" value="RING/U-box"/>
    <property type="match status" value="1"/>
</dbReference>
<dbReference type="PANTHER" id="PTHR25465">
    <property type="entry name" value="B-BOX DOMAIN CONTAINING"/>
    <property type="match status" value="1"/>
</dbReference>
<keyword evidence="4" id="KW-0862">Zinc</keyword>
<dbReference type="InterPro" id="IPR017907">
    <property type="entry name" value="Znf_RING_CS"/>
</dbReference>
<feature type="domain" description="B30.2/SPRY" evidence="10">
    <location>
        <begin position="353"/>
        <end position="545"/>
    </location>
</feature>
<dbReference type="PRINTS" id="PR01407">
    <property type="entry name" value="BUTYPHLNCDUF"/>
</dbReference>
<dbReference type="InterPro" id="IPR013083">
    <property type="entry name" value="Znf_RING/FYVE/PHD"/>
</dbReference>
<dbReference type="Ensembl" id="ENSPNAT00000015440.2">
    <property type="protein sequence ID" value="ENSPNAP00000009172.2"/>
    <property type="gene ID" value="ENSPNAG00000003232.2"/>
</dbReference>
<dbReference type="InterPro" id="IPR001870">
    <property type="entry name" value="B30.2/SPRY"/>
</dbReference>
<evidence type="ECO:0000259" key="9">
    <source>
        <dbReference type="PROSITE" id="PS50119"/>
    </source>
</evidence>
<dbReference type="Pfam" id="PF00643">
    <property type="entry name" value="zf-B_box"/>
    <property type="match status" value="1"/>
</dbReference>
<feature type="domain" description="RING-type" evidence="8">
    <location>
        <begin position="15"/>
        <end position="58"/>
    </location>
</feature>
<reference evidence="11" key="3">
    <citation type="submission" date="2025-09" db="UniProtKB">
        <authorList>
            <consortium name="Ensembl"/>
        </authorList>
    </citation>
    <scope>IDENTIFICATION</scope>
</reference>
<keyword evidence="5" id="KW-0391">Immunity</keyword>
<dbReference type="GeneTree" id="ENSGT01150000286899"/>
<keyword evidence="2" id="KW-0479">Metal-binding</keyword>
<evidence type="ECO:0000256" key="7">
    <source>
        <dbReference type="SAM" id="MobiDB-lite"/>
    </source>
</evidence>
<dbReference type="Gene3D" id="3.30.160.60">
    <property type="entry name" value="Classic Zinc Finger"/>
    <property type="match status" value="1"/>
</dbReference>
<evidence type="ECO:0000256" key="5">
    <source>
        <dbReference type="ARBA" id="ARBA00022859"/>
    </source>
</evidence>
<feature type="region of interest" description="Disordered" evidence="7">
    <location>
        <begin position="180"/>
        <end position="205"/>
    </location>
</feature>
<dbReference type="Pfam" id="PF25600">
    <property type="entry name" value="TRIM_CC"/>
    <property type="match status" value="1"/>
</dbReference>
<dbReference type="InterPro" id="IPR058030">
    <property type="entry name" value="TRIM8/14/16/25/29/45/65_CC"/>
</dbReference>
<dbReference type="SMART" id="SM00184">
    <property type="entry name" value="RING"/>
    <property type="match status" value="1"/>
</dbReference>
<dbReference type="CDD" id="cd19769">
    <property type="entry name" value="Bbox2_TRIM16-like"/>
    <property type="match status" value="1"/>
</dbReference>
<dbReference type="InterPro" id="IPR000315">
    <property type="entry name" value="Znf_B-box"/>
</dbReference>
<feature type="domain" description="B box-type" evidence="9">
    <location>
        <begin position="142"/>
        <end position="182"/>
    </location>
</feature>
<dbReference type="Gene3D" id="2.60.120.920">
    <property type="match status" value="1"/>
</dbReference>
<dbReference type="PROSITE" id="PS00518">
    <property type="entry name" value="ZF_RING_1"/>
    <property type="match status" value="1"/>
</dbReference>
<dbReference type="OMA" id="INSCWDE"/>
<dbReference type="Pfam" id="PF00622">
    <property type="entry name" value="SPRY"/>
    <property type="match status" value="1"/>
</dbReference>
<evidence type="ECO:0000256" key="2">
    <source>
        <dbReference type="ARBA" id="ARBA00022723"/>
    </source>
</evidence>
<proteinExistence type="predicted"/>
<dbReference type="SUPFAM" id="SSF49899">
    <property type="entry name" value="Concanavalin A-like lectins/glucanases"/>
    <property type="match status" value="1"/>
</dbReference>
<keyword evidence="12" id="KW-1185">Reference proteome</keyword>
<dbReference type="RefSeq" id="XP_017537437.1">
    <property type="nucleotide sequence ID" value="XM_017681948.1"/>
</dbReference>
<dbReference type="SMART" id="SM00589">
    <property type="entry name" value="PRY"/>
    <property type="match status" value="1"/>
</dbReference>
<evidence type="ECO:0000256" key="3">
    <source>
        <dbReference type="ARBA" id="ARBA00022771"/>
    </source>
</evidence>
<dbReference type="Gene3D" id="3.30.40.10">
    <property type="entry name" value="Zinc/RING finger domain, C3HC4 (zinc finger)"/>
    <property type="match status" value="1"/>
</dbReference>
<dbReference type="PROSITE" id="PS50089">
    <property type="entry name" value="ZF_RING_2"/>
    <property type="match status" value="1"/>
</dbReference>
<dbReference type="GeneID" id="108410725"/>
<dbReference type="InterPro" id="IPR013320">
    <property type="entry name" value="ConA-like_dom_sf"/>
</dbReference>
<reference evidence="11 12" key="1">
    <citation type="submission" date="2020-10" db="EMBL/GenBank/DDBJ databases">
        <title>Pygocentrus nattereri (red-bellied piranha) genome, fPygNat1, primary haplotype.</title>
        <authorList>
            <person name="Myers G."/>
            <person name="Meyer A."/>
            <person name="Karagic N."/>
            <person name="Pippel M."/>
            <person name="Winkler S."/>
            <person name="Tracey A."/>
            <person name="Wood J."/>
            <person name="Formenti G."/>
            <person name="Howe K."/>
            <person name="Fedrigo O."/>
            <person name="Jarvis E.D."/>
        </authorList>
    </citation>
    <scope>NUCLEOTIDE SEQUENCE [LARGE SCALE GENOMIC DNA]</scope>
</reference>
<evidence type="ECO:0000259" key="10">
    <source>
        <dbReference type="PROSITE" id="PS50188"/>
    </source>
</evidence>
<protein>
    <submittedName>
        <fullName evidence="11">Uncharacterized protein</fullName>
    </submittedName>
</protein>
<dbReference type="SUPFAM" id="SSF57845">
    <property type="entry name" value="B-box zinc-binding domain"/>
    <property type="match status" value="1"/>
</dbReference>
<reference evidence="11" key="2">
    <citation type="submission" date="2025-08" db="UniProtKB">
        <authorList>
            <consortium name="Ensembl"/>
        </authorList>
    </citation>
    <scope>IDENTIFICATION</scope>
</reference>
<dbReference type="STRING" id="42514.ENSPNAP00000009172"/>
<dbReference type="InterPro" id="IPR043136">
    <property type="entry name" value="B30.2/SPRY_sf"/>
</dbReference>
<organism evidence="11 12">
    <name type="scientific">Pygocentrus nattereri</name>
    <name type="common">Red-bellied piranha</name>
    <dbReference type="NCBI Taxonomy" id="42514"/>
    <lineage>
        <taxon>Eukaryota</taxon>
        <taxon>Metazoa</taxon>
        <taxon>Chordata</taxon>
        <taxon>Craniata</taxon>
        <taxon>Vertebrata</taxon>
        <taxon>Euteleostomi</taxon>
        <taxon>Actinopterygii</taxon>
        <taxon>Neopterygii</taxon>
        <taxon>Teleostei</taxon>
        <taxon>Ostariophysi</taxon>
        <taxon>Characiformes</taxon>
        <taxon>Characoidei</taxon>
        <taxon>Pygocentrus</taxon>
    </lineage>
</organism>
<accession>A0A3B4CB57</accession>
<dbReference type="AlphaFoldDB" id="A0A3B4CB57"/>
<evidence type="ECO:0000256" key="4">
    <source>
        <dbReference type="ARBA" id="ARBA00022833"/>
    </source>
</evidence>
<dbReference type="GO" id="GO:0008270">
    <property type="term" value="F:zinc ion binding"/>
    <property type="evidence" value="ECO:0007669"/>
    <property type="project" value="UniProtKB-KW"/>
</dbReference>
<dbReference type="Gene3D" id="4.10.830.40">
    <property type="match status" value="1"/>
</dbReference>
<evidence type="ECO:0000313" key="12">
    <source>
        <dbReference type="Proteomes" id="UP001501920"/>
    </source>
</evidence>